<evidence type="ECO:0000313" key="1">
    <source>
        <dbReference type="EMBL" id="KYN50253.1"/>
    </source>
</evidence>
<sequence>MYFALHHRSSDIRELNAEQLQYIPKIVLLQVCGDYIDHVWDKLPEHVKTDSEVQRHCRCLKHYNLPSQQTHIDGPPHLIKNCGECQRRAC</sequence>
<organism evidence="1 2">
    <name type="scientific">Cyphomyrmex costatus</name>
    <dbReference type="NCBI Taxonomy" id="456900"/>
    <lineage>
        <taxon>Eukaryota</taxon>
        <taxon>Metazoa</taxon>
        <taxon>Ecdysozoa</taxon>
        <taxon>Arthropoda</taxon>
        <taxon>Hexapoda</taxon>
        <taxon>Insecta</taxon>
        <taxon>Pterygota</taxon>
        <taxon>Neoptera</taxon>
        <taxon>Endopterygota</taxon>
        <taxon>Hymenoptera</taxon>
        <taxon>Apocrita</taxon>
        <taxon>Aculeata</taxon>
        <taxon>Formicoidea</taxon>
        <taxon>Formicidae</taxon>
        <taxon>Myrmicinae</taxon>
        <taxon>Cyphomyrmex</taxon>
    </lineage>
</organism>
<accession>A0A151K2L2</accession>
<comment type="caution">
    <text evidence="1">The sequence shown here is derived from an EMBL/GenBank/DDBJ whole genome shotgun (WGS) entry which is preliminary data.</text>
</comment>
<dbReference type="Proteomes" id="UP000078542">
    <property type="component" value="Unassembled WGS sequence"/>
</dbReference>
<dbReference type="AlphaFoldDB" id="A0A151K2L2"/>
<proteinExistence type="predicted"/>
<dbReference type="EMBL" id="LKEX01015530">
    <property type="protein sequence ID" value="KYN50253.1"/>
    <property type="molecule type" value="Genomic_DNA"/>
</dbReference>
<keyword evidence="2" id="KW-1185">Reference proteome</keyword>
<reference evidence="1 2" key="1">
    <citation type="submission" date="2016-03" db="EMBL/GenBank/DDBJ databases">
        <title>Cyphomyrmex costatus WGS genome.</title>
        <authorList>
            <person name="Nygaard S."/>
            <person name="Hu H."/>
            <person name="Boomsma J."/>
            <person name="Zhang G."/>
        </authorList>
    </citation>
    <scope>NUCLEOTIDE SEQUENCE [LARGE SCALE GENOMIC DNA]</scope>
    <source>
        <strain evidence="1">MS0001</strain>
        <tissue evidence="1">Whole body</tissue>
    </source>
</reference>
<evidence type="ECO:0000313" key="2">
    <source>
        <dbReference type="Proteomes" id="UP000078542"/>
    </source>
</evidence>
<protein>
    <submittedName>
        <fullName evidence="1">Uncharacterized protein</fullName>
    </submittedName>
</protein>
<gene>
    <name evidence="1" type="ORF">ALC62_06845</name>
</gene>
<name>A0A151K2L2_9HYME</name>